<dbReference type="Proteomes" id="UP001195483">
    <property type="component" value="Unassembled WGS sequence"/>
</dbReference>
<evidence type="ECO:0000313" key="1">
    <source>
        <dbReference type="EMBL" id="KAK3580525.1"/>
    </source>
</evidence>
<gene>
    <name evidence="1" type="ORF">CHS0354_009479</name>
</gene>
<proteinExistence type="predicted"/>
<accession>A0AAE0RWD8</accession>
<name>A0AAE0RWD8_9BIVA</name>
<organism evidence="1 2">
    <name type="scientific">Potamilus streckersoni</name>
    <dbReference type="NCBI Taxonomy" id="2493646"/>
    <lineage>
        <taxon>Eukaryota</taxon>
        <taxon>Metazoa</taxon>
        <taxon>Spiralia</taxon>
        <taxon>Lophotrochozoa</taxon>
        <taxon>Mollusca</taxon>
        <taxon>Bivalvia</taxon>
        <taxon>Autobranchia</taxon>
        <taxon>Heteroconchia</taxon>
        <taxon>Palaeoheterodonta</taxon>
        <taxon>Unionida</taxon>
        <taxon>Unionoidea</taxon>
        <taxon>Unionidae</taxon>
        <taxon>Ambleminae</taxon>
        <taxon>Lampsilini</taxon>
        <taxon>Potamilus</taxon>
    </lineage>
</organism>
<keyword evidence="2" id="KW-1185">Reference proteome</keyword>
<protein>
    <submittedName>
        <fullName evidence="1">Uncharacterized protein</fullName>
    </submittedName>
</protein>
<dbReference type="AlphaFoldDB" id="A0AAE0RWD8"/>
<sequence length="104" mass="11712">MNLIIHRLMLPVKEGSLQHIAIHGGAGRVMFSCWCPSFKIEAAVHNGYTRQAYTEKPCEWNKCLVKSLTPTPVPSIKFYKDKAKNGLRESIRIRKPPPLAPLVS</sequence>
<reference evidence="1" key="2">
    <citation type="journal article" date="2021" name="Genome Biol. Evol.">
        <title>Developing a high-quality reference genome for a parasitic bivalve with doubly uniparental inheritance (Bivalvia: Unionida).</title>
        <authorList>
            <person name="Smith C.H."/>
        </authorList>
    </citation>
    <scope>NUCLEOTIDE SEQUENCE</scope>
    <source>
        <strain evidence="1">CHS0354</strain>
        <tissue evidence="1">Mantle</tissue>
    </source>
</reference>
<reference evidence="1" key="1">
    <citation type="journal article" date="2021" name="Genome Biol. Evol.">
        <title>A High-Quality Reference Genome for a Parasitic Bivalve with Doubly Uniparental Inheritance (Bivalvia: Unionida).</title>
        <authorList>
            <person name="Smith C.H."/>
        </authorList>
    </citation>
    <scope>NUCLEOTIDE SEQUENCE</scope>
    <source>
        <strain evidence="1">CHS0354</strain>
    </source>
</reference>
<reference evidence="1" key="3">
    <citation type="submission" date="2023-05" db="EMBL/GenBank/DDBJ databases">
        <authorList>
            <person name="Smith C.H."/>
        </authorList>
    </citation>
    <scope>NUCLEOTIDE SEQUENCE</scope>
    <source>
        <strain evidence="1">CHS0354</strain>
        <tissue evidence="1">Mantle</tissue>
    </source>
</reference>
<comment type="caution">
    <text evidence="1">The sequence shown here is derived from an EMBL/GenBank/DDBJ whole genome shotgun (WGS) entry which is preliminary data.</text>
</comment>
<dbReference type="EMBL" id="JAEAOA010000612">
    <property type="protein sequence ID" value="KAK3580525.1"/>
    <property type="molecule type" value="Genomic_DNA"/>
</dbReference>
<evidence type="ECO:0000313" key="2">
    <source>
        <dbReference type="Proteomes" id="UP001195483"/>
    </source>
</evidence>